<comment type="caution">
    <text evidence="2">The sequence shown here is derived from an EMBL/GenBank/DDBJ whole genome shotgun (WGS) entry which is preliminary data.</text>
</comment>
<evidence type="ECO:0000313" key="2">
    <source>
        <dbReference type="EMBL" id="KAI5407200.1"/>
    </source>
</evidence>
<dbReference type="PANTHER" id="PTHR31875:SF24">
    <property type="entry name" value="PROTEIN DEHYDRATION-INDUCED 19 HOMOLOG 5"/>
    <property type="match status" value="1"/>
</dbReference>
<organism evidence="2 3">
    <name type="scientific">Pisum sativum</name>
    <name type="common">Garden pea</name>
    <name type="synonym">Lathyrus oleraceus</name>
    <dbReference type="NCBI Taxonomy" id="3888"/>
    <lineage>
        <taxon>Eukaryota</taxon>
        <taxon>Viridiplantae</taxon>
        <taxon>Streptophyta</taxon>
        <taxon>Embryophyta</taxon>
        <taxon>Tracheophyta</taxon>
        <taxon>Spermatophyta</taxon>
        <taxon>Magnoliopsida</taxon>
        <taxon>eudicotyledons</taxon>
        <taxon>Gunneridae</taxon>
        <taxon>Pentapetalae</taxon>
        <taxon>rosids</taxon>
        <taxon>fabids</taxon>
        <taxon>Fabales</taxon>
        <taxon>Fabaceae</taxon>
        <taxon>Papilionoideae</taxon>
        <taxon>50 kb inversion clade</taxon>
        <taxon>NPAAA clade</taxon>
        <taxon>Hologalegina</taxon>
        <taxon>IRL clade</taxon>
        <taxon>Fabeae</taxon>
        <taxon>Lathyrus</taxon>
    </lineage>
</organism>
<sequence length="268" mass="29540">MTNFVEDDNVSSSSSSPTRAQEPRDFIVYGRFPSELRRIRTRAYGNRSVTNCSPAPRRINNWNVVDDDRTTSADEKVLVLDILSDANIILYLIDDIPAFNPVGLDHVLLCIVKCYECDFDIEVSLRCDPSEEFDANNMICPVCNEKLGEDAIRTVQNSSFGIMHSRAWSALNLGNEPALRGNKHETMFGSALSASQDNLDGQSFNDFSSDEDDRTNASDVTAAKGISIAKSLGGADAPKTGGNEQDVEERTSRAAYFQELVMSALFSE</sequence>
<dbReference type="AlphaFoldDB" id="A0A9D4WUT1"/>
<dbReference type="EMBL" id="JAMSHJ010000005">
    <property type="protein sequence ID" value="KAI5407200.1"/>
    <property type="molecule type" value="Genomic_DNA"/>
</dbReference>
<name>A0A9D4WUT1_PEA</name>
<evidence type="ECO:0000313" key="3">
    <source>
        <dbReference type="Proteomes" id="UP001058974"/>
    </source>
</evidence>
<feature type="region of interest" description="Disordered" evidence="1">
    <location>
        <begin position="232"/>
        <end position="251"/>
    </location>
</feature>
<evidence type="ECO:0000256" key="1">
    <source>
        <dbReference type="SAM" id="MobiDB-lite"/>
    </source>
</evidence>
<gene>
    <name evidence="2" type="ORF">KIW84_053449</name>
</gene>
<dbReference type="PANTHER" id="PTHR31875">
    <property type="entry name" value="PROTEIN DEHYDRATION-INDUCED 19"/>
    <property type="match status" value="1"/>
</dbReference>
<dbReference type="InterPro" id="IPR033347">
    <property type="entry name" value="Di19"/>
</dbReference>
<keyword evidence="3" id="KW-1185">Reference proteome</keyword>
<reference evidence="2 3" key="1">
    <citation type="journal article" date="2022" name="Nat. Genet.">
        <title>Improved pea reference genome and pan-genome highlight genomic features and evolutionary characteristics.</title>
        <authorList>
            <person name="Yang T."/>
            <person name="Liu R."/>
            <person name="Luo Y."/>
            <person name="Hu S."/>
            <person name="Wang D."/>
            <person name="Wang C."/>
            <person name="Pandey M.K."/>
            <person name="Ge S."/>
            <person name="Xu Q."/>
            <person name="Li N."/>
            <person name="Li G."/>
            <person name="Huang Y."/>
            <person name="Saxena R.K."/>
            <person name="Ji Y."/>
            <person name="Li M."/>
            <person name="Yan X."/>
            <person name="He Y."/>
            <person name="Liu Y."/>
            <person name="Wang X."/>
            <person name="Xiang C."/>
            <person name="Varshney R.K."/>
            <person name="Ding H."/>
            <person name="Gao S."/>
            <person name="Zong X."/>
        </authorList>
    </citation>
    <scope>NUCLEOTIDE SEQUENCE [LARGE SCALE GENOMIC DNA]</scope>
    <source>
        <strain evidence="2 3">cv. Zhongwan 6</strain>
    </source>
</reference>
<proteinExistence type="predicted"/>
<feature type="region of interest" description="Disordered" evidence="1">
    <location>
        <begin position="1"/>
        <end position="21"/>
    </location>
</feature>
<protein>
    <submittedName>
        <fullName evidence="2">Uncharacterized protein</fullName>
    </submittedName>
</protein>
<accession>A0A9D4WUT1</accession>
<dbReference type="Gramene" id="Psat05G0344900-T1">
    <property type="protein sequence ID" value="KAI5407200.1"/>
    <property type="gene ID" value="KIW84_053449"/>
</dbReference>
<dbReference type="Proteomes" id="UP001058974">
    <property type="component" value="Chromosome 5"/>
</dbReference>